<evidence type="ECO:0000256" key="2">
    <source>
        <dbReference type="ARBA" id="ARBA00023012"/>
    </source>
</evidence>
<feature type="modified residue" description="4-aspartylphosphate" evidence="6">
    <location>
        <position position="54"/>
    </location>
</feature>
<feature type="DNA-binding region" description="OmpR/PhoB-type" evidence="7">
    <location>
        <begin position="133"/>
        <end position="229"/>
    </location>
</feature>
<dbReference type="SUPFAM" id="SSF46894">
    <property type="entry name" value="C-terminal effector domain of the bipartite response regulators"/>
    <property type="match status" value="1"/>
</dbReference>
<dbReference type="Gene3D" id="3.40.50.2300">
    <property type="match status" value="1"/>
</dbReference>
<feature type="domain" description="OmpR/PhoB-type" evidence="9">
    <location>
        <begin position="133"/>
        <end position="229"/>
    </location>
</feature>
<dbReference type="GO" id="GO:0006355">
    <property type="term" value="P:regulation of DNA-templated transcription"/>
    <property type="evidence" value="ECO:0007669"/>
    <property type="project" value="InterPro"/>
</dbReference>
<feature type="domain" description="Response regulatory" evidence="8">
    <location>
        <begin position="5"/>
        <end position="121"/>
    </location>
</feature>
<sequence length="229" mass="25015">MSKARILVIEDEEDILALIQYNLIKAGYRVECVTSGEEGVAKATALHPDLVILDLMLPGINGFEVCRRLRAEPGTAELPIIMLTAKGEDADIVSGLEIGADDYLTKPFSPQVLKARIQAVLRRRGQSGPEFSGQPVAVHDLVVDPGRGKVLVAGREVELTLTEFRLLYLLAGRPGWVFTRTQIVDAIRGEGYAVTDRAVDVQVVGLRKKLGDAGSYIETVRGVGYRFKE</sequence>
<dbReference type="SMART" id="SM00862">
    <property type="entry name" value="Trans_reg_C"/>
    <property type="match status" value="1"/>
</dbReference>
<dbReference type="FunFam" id="3.40.50.2300:FF:000001">
    <property type="entry name" value="DNA-binding response regulator PhoB"/>
    <property type="match status" value="1"/>
</dbReference>
<dbReference type="InterPro" id="IPR011006">
    <property type="entry name" value="CheY-like_superfamily"/>
</dbReference>
<dbReference type="InterPro" id="IPR039420">
    <property type="entry name" value="WalR-like"/>
</dbReference>
<comment type="caution">
    <text evidence="10">The sequence shown here is derived from an EMBL/GenBank/DDBJ whole genome shotgun (WGS) entry which is preliminary data.</text>
</comment>
<dbReference type="SUPFAM" id="SSF52172">
    <property type="entry name" value="CheY-like"/>
    <property type="match status" value="1"/>
</dbReference>
<dbReference type="Gene3D" id="6.10.250.690">
    <property type="match status" value="1"/>
</dbReference>
<evidence type="ECO:0000313" key="10">
    <source>
        <dbReference type="EMBL" id="TRO80594.1"/>
    </source>
</evidence>
<dbReference type="InterPro" id="IPR001867">
    <property type="entry name" value="OmpR/PhoB-type_DNA-bd"/>
</dbReference>
<evidence type="ECO:0000259" key="9">
    <source>
        <dbReference type="PROSITE" id="PS51755"/>
    </source>
</evidence>
<dbReference type="InterPro" id="IPR001789">
    <property type="entry name" value="Sig_transdc_resp-reg_receiver"/>
</dbReference>
<keyword evidence="1 6" id="KW-0597">Phosphoprotein</keyword>
<keyword evidence="3" id="KW-0805">Transcription regulation</keyword>
<protein>
    <submittedName>
        <fullName evidence="10">Response regulator transcription factor</fullName>
    </submittedName>
</protein>
<evidence type="ECO:0000256" key="1">
    <source>
        <dbReference type="ARBA" id="ARBA00022553"/>
    </source>
</evidence>
<gene>
    <name evidence="10" type="ORF">FL622_10915</name>
</gene>
<dbReference type="GO" id="GO:0032993">
    <property type="term" value="C:protein-DNA complex"/>
    <property type="evidence" value="ECO:0007669"/>
    <property type="project" value="TreeGrafter"/>
</dbReference>
<dbReference type="PROSITE" id="PS50110">
    <property type="entry name" value="RESPONSE_REGULATORY"/>
    <property type="match status" value="1"/>
</dbReference>
<evidence type="ECO:0000256" key="5">
    <source>
        <dbReference type="ARBA" id="ARBA00023163"/>
    </source>
</evidence>
<dbReference type="Pfam" id="PF00486">
    <property type="entry name" value="Trans_reg_C"/>
    <property type="match status" value="1"/>
</dbReference>
<keyword evidence="4 7" id="KW-0238">DNA-binding</keyword>
<dbReference type="InterPro" id="IPR016032">
    <property type="entry name" value="Sig_transdc_resp-reg_C-effctor"/>
</dbReference>
<evidence type="ECO:0000313" key="11">
    <source>
        <dbReference type="Proteomes" id="UP000317155"/>
    </source>
</evidence>
<evidence type="ECO:0000256" key="3">
    <source>
        <dbReference type="ARBA" id="ARBA00023015"/>
    </source>
</evidence>
<proteinExistence type="predicted"/>
<reference evidence="10 11" key="1">
    <citation type="submission" date="2019-07" db="EMBL/GenBank/DDBJ databases">
        <title>Insights of Desulfuromonas acetexigens electromicrobiology.</title>
        <authorList>
            <person name="Katuri K."/>
            <person name="Sapireddy V."/>
            <person name="Shaw D.R."/>
            <person name="Saikaly P."/>
        </authorList>
    </citation>
    <scope>NUCLEOTIDE SEQUENCE [LARGE SCALE GENOMIC DNA]</scope>
    <source>
        <strain evidence="10 11">2873</strain>
    </source>
</reference>
<dbReference type="GO" id="GO:0000976">
    <property type="term" value="F:transcription cis-regulatory region binding"/>
    <property type="evidence" value="ECO:0007669"/>
    <property type="project" value="TreeGrafter"/>
</dbReference>
<keyword evidence="2" id="KW-0902">Two-component regulatory system</keyword>
<dbReference type="InterPro" id="IPR036388">
    <property type="entry name" value="WH-like_DNA-bd_sf"/>
</dbReference>
<dbReference type="OrthoDB" id="9793321at2"/>
<dbReference type="AlphaFoldDB" id="A0A550JBJ2"/>
<dbReference type="PANTHER" id="PTHR48111:SF1">
    <property type="entry name" value="TWO-COMPONENT RESPONSE REGULATOR ORR33"/>
    <property type="match status" value="1"/>
</dbReference>
<keyword evidence="5" id="KW-0804">Transcription</keyword>
<keyword evidence="11" id="KW-1185">Reference proteome</keyword>
<dbReference type="EMBL" id="VJVV01000007">
    <property type="protein sequence ID" value="TRO80594.1"/>
    <property type="molecule type" value="Genomic_DNA"/>
</dbReference>
<dbReference type="SMART" id="SM00448">
    <property type="entry name" value="REC"/>
    <property type="match status" value="1"/>
</dbReference>
<dbReference type="Pfam" id="PF00072">
    <property type="entry name" value="Response_reg"/>
    <property type="match status" value="1"/>
</dbReference>
<dbReference type="RefSeq" id="WP_092058197.1">
    <property type="nucleotide sequence ID" value="NZ_FOJJ01000039.1"/>
</dbReference>
<dbReference type="PANTHER" id="PTHR48111">
    <property type="entry name" value="REGULATOR OF RPOS"/>
    <property type="match status" value="1"/>
</dbReference>
<name>A0A550JBJ2_9BACT</name>
<dbReference type="GO" id="GO:0005829">
    <property type="term" value="C:cytosol"/>
    <property type="evidence" value="ECO:0007669"/>
    <property type="project" value="TreeGrafter"/>
</dbReference>
<organism evidence="10 11">
    <name type="scientific">Trichloromonas acetexigens</name>
    <dbReference type="NCBI Taxonomy" id="38815"/>
    <lineage>
        <taxon>Bacteria</taxon>
        <taxon>Pseudomonadati</taxon>
        <taxon>Thermodesulfobacteriota</taxon>
        <taxon>Desulfuromonadia</taxon>
        <taxon>Desulfuromonadales</taxon>
        <taxon>Trichloromonadaceae</taxon>
        <taxon>Trichloromonas</taxon>
    </lineage>
</organism>
<evidence type="ECO:0000256" key="7">
    <source>
        <dbReference type="PROSITE-ProRule" id="PRU01091"/>
    </source>
</evidence>
<evidence type="ECO:0000259" key="8">
    <source>
        <dbReference type="PROSITE" id="PS50110"/>
    </source>
</evidence>
<dbReference type="GO" id="GO:0000156">
    <property type="term" value="F:phosphorelay response regulator activity"/>
    <property type="evidence" value="ECO:0007669"/>
    <property type="project" value="TreeGrafter"/>
</dbReference>
<dbReference type="Proteomes" id="UP000317155">
    <property type="component" value="Unassembled WGS sequence"/>
</dbReference>
<accession>A0A550JBJ2</accession>
<evidence type="ECO:0000256" key="4">
    <source>
        <dbReference type="ARBA" id="ARBA00023125"/>
    </source>
</evidence>
<dbReference type="CDD" id="cd00383">
    <property type="entry name" value="trans_reg_C"/>
    <property type="match status" value="1"/>
</dbReference>
<dbReference type="Gene3D" id="1.10.10.10">
    <property type="entry name" value="Winged helix-like DNA-binding domain superfamily/Winged helix DNA-binding domain"/>
    <property type="match status" value="1"/>
</dbReference>
<dbReference type="PROSITE" id="PS51755">
    <property type="entry name" value="OMPR_PHOB"/>
    <property type="match status" value="1"/>
</dbReference>
<evidence type="ECO:0000256" key="6">
    <source>
        <dbReference type="PROSITE-ProRule" id="PRU00169"/>
    </source>
</evidence>